<feature type="region of interest" description="Disordered" evidence="6">
    <location>
        <begin position="140"/>
        <end position="216"/>
    </location>
</feature>
<dbReference type="InterPro" id="IPR050370">
    <property type="entry name" value="HES_HEY"/>
</dbReference>
<sequence>MGRELGRGHPKEIGLNMQSMKLLGLNDGCGENRKASKPLIEKRRRARINYSLAELRAIVVGTEKPHSPTARPPKLEKADILELAVVYVKKMRERQSSSTDGDHRGYASGYNQCLMEVCQFLDKKIDQDLKQRLVMHLNNSSNTQHSTAENSMDDTSSSCSSTSRSQTPASITMETSYMSASPFTDSEQEVPRTFSGDSYQAARQSPVDSNYPSDTYQAVRQSSVDSNYPANNYQHGSYSHSSTSSSGYEPFTNSPTSAMNGPLDLARSAAVRRDAQSFSQAGASSSKSHLGFFNCKMESDSMWRPW</sequence>
<evidence type="ECO:0000256" key="4">
    <source>
        <dbReference type="ARBA" id="ARBA00023163"/>
    </source>
</evidence>
<keyword evidence="4" id="KW-0804">Transcription</keyword>
<feature type="compositionally biased region" description="Polar residues" evidence="6">
    <location>
        <begin position="172"/>
        <end position="185"/>
    </location>
</feature>
<dbReference type="EMBL" id="JAFNEN010000054">
    <property type="protein sequence ID" value="KAG8197495.1"/>
    <property type="molecule type" value="Genomic_DNA"/>
</dbReference>
<feature type="domain" description="BHLH" evidence="7">
    <location>
        <begin position="32"/>
        <end position="91"/>
    </location>
</feature>
<dbReference type="Gene3D" id="4.10.280.10">
    <property type="entry name" value="Helix-loop-helix DNA-binding domain"/>
    <property type="match status" value="1"/>
</dbReference>
<evidence type="ECO:0000256" key="2">
    <source>
        <dbReference type="ARBA" id="ARBA00023015"/>
    </source>
</evidence>
<dbReference type="SUPFAM" id="SSF158457">
    <property type="entry name" value="Orange domain-like"/>
    <property type="match status" value="1"/>
</dbReference>
<dbReference type="AlphaFoldDB" id="A0AAV6VN20"/>
<dbReference type="Proteomes" id="UP000827092">
    <property type="component" value="Unassembled WGS sequence"/>
</dbReference>
<feature type="compositionally biased region" description="Polar residues" evidence="6">
    <location>
        <begin position="195"/>
        <end position="216"/>
    </location>
</feature>
<evidence type="ECO:0000256" key="5">
    <source>
        <dbReference type="ARBA" id="ARBA00023242"/>
    </source>
</evidence>
<name>A0AAV6VN20_9ARAC</name>
<feature type="region of interest" description="Disordered" evidence="6">
    <location>
        <begin position="232"/>
        <end position="262"/>
    </location>
</feature>
<evidence type="ECO:0000256" key="6">
    <source>
        <dbReference type="SAM" id="MobiDB-lite"/>
    </source>
</evidence>
<dbReference type="GO" id="GO:0003677">
    <property type="term" value="F:DNA binding"/>
    <property type="evidence" value="ECO:0007669"/>
    <property type="project" value="UniProtKB-KW"/>
</dbReference>
<dbReference type="InterPro" id="IPR011598">
    <property type="entry name" value="bHLH_dom"/>
</dbReference>
<feature type="compositionally biased region" description="Polar residues" evidence="6">
    <location>
        <begin position="140"/>
        <end position="154"/>
    </location>
</feature>
<organism evidence="9 10">
    <name type="scientific">Oedothorax gibbosus</name>
    <dbReference type="NCBI Taxonomy" id="931172"/>
    <lineage>
        <taxon>Eukaryota</taxon>
        <taxon>Metazoa</taxon>
        <taxon>Ecdysozoa</taxon>
        <taxon>Arthropoda</taxon>
        <taxon>Chelicerata</taxon>
        <taxon>Arachnida</taxon>
        <taxon>Araneae</taxon>
        <taxon>Araneomorphae</taxon>
        <taxon>Entelegynae</taxon>
        <taxon>Araneoidea</taxon>
        <taxon>Linyphiidae</taxon>
        <taxon>Erigoninae</taxon>
        <taxon>Oedothorax</taxon>
    </lineage>
</organism>
<evidence type="ECO:0000313" key="9">
    <source>
        <dbReference type="EMBL" id="KAG8197495.1"/>
    </source>
</evidence>
<dbReference type="Pfam" id="PF07527">
    <property type="entry name" value="Hairy_orange"/>
    <property type="match status" value="1"/>
</dbReference>
<accession>A0AAV6VN20</accession>
<dbReference type="SUPFAM" id="SSF47459">
    <property type="entry name" value="HLH, helix-loop-helix DNA-binding domain"/>
    <property type="match status" value="1"/>
</dbReference>
<proteinExistence type="predicted"/>
<feature type="compositionally biased region" description="Low complexity" evidence="6">
    <location>
        <begin position="155"/>
        <end position="170"/>
    </location>
</feature>
<dbReference type="Pfam" id="PF00010">
    <property type="entry name" value="HLH"/>
    <property type="match status" value="1"/>
</dbReference>
<evidence type="ECO:0000256" key="1">
    <source>
        <dbReference type="ARBA" id="ARBA00004123"/>
    </source>
</evidence>
<dbReference type="GO" id="GO:0006355">
    <property type="term" value="P:regulation of DNA-templated transcription"/>
    <property type="evidence" value="ECO:0007669"/>
    <property type="project" value="InterPro"/>
</dbReference>
<comment type="subcellular location">
    <subcellularLocation>
        <location evidence="1">Nucleus</location>
    </subcellularLocation>
</comment>
<comment type="caution">
    <text evidence="9">The sequence shown here is derived from an EMBL/GenBank/DDBJ whole genome shotgun (WGS) entry which is preliminary data.</text>
</comment>
<protein>
    <submittedName>
        <fullName evidence="9">Uncharacterized protein</fullName>
    </submittedName>
</protein>
<keyword evidence="3" id="KW-0238">DNA-binding</keyword>
<dbReference type="GO" id="GO:0046983">
    <property type="term" value="F:protein dimerization activity"/>
    <property type="evidence" value="ECO:0007669"/>
    <property type="project" value="InterPro"/>
</dbReference>
<dbReference type="GO" id="GO:0005634">
    <property type="term" value="C:nucleus"/>
    <property type="evidence" value="ECO:0007669"/>
    <property type="project" value="UniProtKB-SubCell"/>
</dbReference>
<dbReference type="SMART" id="SM00353">
    <property type="entry name" value="HLH"/>
    <property type="match status" value="1"/>
</dbReference>
<dbReference type="InterPro" id="IPR003650">
    <property type="entry name" value="Orange_dom"/>
</dbReference>
<dbReference type="InterPro" id="IPR036638">
    <property type="entry name" value="HLH_DNA-bd_sf"/>
</dbReference>
<evidence type="ECO:0000256" key="3">
    <source>
        <dbReference type="ARBA" id="ARBA00023125"/>
    </source>
</evidence>
<evidence type="ECO:0000313" key="10">
    <source>
        <dbReference type="Proteomes" id="UP000827092"/>
    </source>
</evidence>
<feature type="domain" description="Orange" evidence="8">
    <location>
        <begin position="106"/>
        <end position="137"/>
    </location>
</feature>
<keyword evidence="5" id="KW-0539">Nucleus</keyword>
<dbReference type="PROSITE" id="PS51054">
    <property type="entry name" value="ORANGE"/>
    <property type="match status" value="1"/>
</dbReference>
<dbReference type="CDD" id="cd11410">
    <property type="entry name" value="bHLH_O_HES"/>
    <property type="match status" value="1"/>
</dbReference>
<evidence type="ECO:0000259" key="8">
    <source>
        <dbReference type="PROSITE" id="PS51054"/>
    </source>
</evidence>
<dbReference type="PROSITE" id="PS50888">
    <property type="entry name" value="BHLH"/>
    <property type="match status" value="1"/>
</dbReference>
<feature type="compositionally biased region" description="Low complexity" evidence="6">
    <location>
        <begin position="235"/>
        <end position="248"/>
    </location>
</feature>
<evidence type="ECO:0000259" key="7">
    <source>
        <dbReference type="PROSITE" id="PS50888"/>
    </source>
</evidence>
<keyword evidence="2" id="KW-0805">Transcription regulation</keyword>
<keyword evidence="10" id="KW-1185">Reference proteome</keyword>
<dbReference type="PANTHER" id="PTHR10985">
    <property type="entry name" value="BASIC HELIX-LOOP-HELIX TRANSCRIPTION FACTOR, HES-RELATED"/>
    <property type="match status" value="1"/>
</dbReference>
<gene>
    <name evidence="9" type="ORF">JTE90_007234</name>
</gene>
<reference evidence="9 10" key="1">
    <citation type="journal article" date="2022" name="Nat. Ecol. Evol.">
        <title>A masculinizing supergene underlies an exaggerated male reproductive morph in a spider.</title>
        <authorList>
            <person name="Hendrickx F."/>
            <person name="De Corte Z."/>
            <person name="Sonet G."/>
            <person name="Van Belleghem S.M."/>
            <person name="Kostlbacher S."/>
            <person name="Vangestel C."/>
        </authorList>
    </citation>
    <scope>NUCLEOTIDE SEQUENCE [LARGE SCALE GENOMIC DNA]</scope>
    <source>
        <strain evidence="9">W744_W776</strain>
    </source>
</reference>